<comment type="caution">
    <text evidence="2">The sequence shown here is derived from an EMBL/GenBank/DDBJ whole genome shotgun (WGS) entry which is preliminary data.</text>
</comment>
<dbReference type="AlphaFoldDB" id="A0AAN8IMM1"/>
<evidence type="ECO:0000313" key="3">
    <source>
        <dbReference type="Proteomes" id="UP001331761"/>
    </source>
</evidence>
<accession>A0AAN8IMM1</accession>
<name>A0AAN8IMM1_TRICO</name>
<organism evidence="2 3">
    <name type="scientific">Trichostrongylus colubriformis</name>
    <name type="common">Black scour worm</name>
    <dbReference type="NCBI Taxonomy" id="6319"/>
    <lineage>
        <taxon>Eukaryota</taxon>
        <taxon>Metazoa</taxon>
        <taxon>Ecdysozoa</taxon>
        <taxon>Nematoda</taxon>
        <taxon>Chromadorea</taxon>
        <taxon>Rhabditida</taxon>
        <taxon>Rhabditina</taxon>
        <taxon>Rhabditomorpha</taxon>
        <taxon>Strongyloidea</taxon>
        <taxon>Trichostrongylidae</taxon>
        <taxon>Trichostrongylus</taxon>
    </lineage>
</organism>
<proteinExistence type="predicted"/>
<reference evidence="2 3" key="1">
    <citation type="submission" date="2019-10" db="EMBL/GenBank/DDBJ databases">
        <title>Assembly and Annotation for the nematode Trichostrongylus colubriformis.</title>
        <authorList>
            <person name="Martin J."/>
        </authorList>
    </citation>
    <scope>NUCLEOTIDE SEQUENCE [LARGE SCALE GENOMIC DNA]</scope>
    <source>
        <strain evidence="2">G859</strain>
        <tissue evidence="2">Whole worm</tissue>
    </source>
</reference>
<feature type="coiled-coil region" evidence="1">
    <location>
        <begin position="5"/>
        <end position="85"/>
    </location>
</feature>
<dbReference type="EMBL" id="WIXE01013616">
    <property type="protein sequence ID" value="KAK5974942.1"/>
    <property type="molecule type" value="Genomic_DNA"/>
</dbReference>
<dbReference type="Proteomes" id="UP001331761">
    <property type="component" value="Unassembled WGS sequence"/>
</dbReference>
<keyword evidence="1" id="KW-0175">Coiled coil</keyword>
<keyword evidence="3" id="KW-1185">Reference proteome</keyword>
<gene>
    <name evidence="2" type="ORF">GCK32_006105</name>
</gene>
<protein>
    <submittedName>
        <fullName evidence="2">Uncharacterized protein</fullName>
    </submittedName>
</protein>
<evidence type="ECO:0000256" key="1">
    <source>
        <dbReference type="SAM" id="Coils"/>
    </source>
</evidence>
<sequence length="147" mass="17493">MMKNIQGAIERLAELESHLDEEGKEIEGEINRETEEATDVIMNIEEVMGQLLDKEIELHEELDDRKALKKEIKEVEEESYLQERKQAQQSQAQVQLPPIRVPSFSGKSWDWENFWQLFKYNIHDQPVSEVIKFNFLLEAYQTESRRR</sequence>
<evidence type="ECO:0000313" key="2">
    <source>
        <dbReference type="EMBL" id="KAK5974942.1"/>
    </source>
</evidence>